<feature type="non-terminal residue" evidence="1">
    <location>
        <position position="54"/>
    </location>
</feature>
<name>A0ABQ8PZ74_9AGAR</name>
<keyword evidence="2" id="KW-1185">Reference proteome</keyword>
<reference evidence="1" key="1">
    <citation type="submission" date="2022-08" db="EMBL/GenBank/DDBJ databases">
        <authorList>
            <consortium name="DOE Joint Genome Institute"/>
            <person name="Min B."/>
            <person name="Riley R."/>
            <person name="Sierra-Patev S."/>
            <person name="Naranjo-Ortiz M."/>
            <person name="Looney B."/>
            <person name="Konkel Z."/>
            <person name="Slot J.C."/>
            <person name="Sakamoto Y."/>
            <person name="Steenwyk J.L."/>
            <person name="Rokas A."/>
            <person name="Carro J."/>
            <person name="Camarero S."/>
            <person name="Ferreira P."/>
            <person name="Molpeceres G."/>
            <person name="Ruiz-Duenas F.J."/>
            <person name="Serrano A."/>
            <person name="Henrissat B."/>
            <person name="Drula E."/>
            <person name="Hughes K.W."/>
            <person name="Mata J.L."/>
            <person name="Ishikawa N.K."/>
            <person name="Vargas-Isla R."/>
            <person name="Ushijima S."/>
            <person name="Smith C.A."/>
            <person name="Ahrendt S."/>
            <person name="Andreopoulos W."/>
            <person name="He G."/>
            <person name="Labutti K."/>
            <person name="Lipzen A."/>
            <person name="Ng V."/>
            <person name="Sandor L."/>
            <person name="Barry K."/>
            <person name="Martinez A.T."/>
            <person name="Xiao Y."/>
            <person name="Gibbons J.G."/>
            <person name="Terashima K."/>
            <person name="Hibbett D.S."/>
            <person name="Grigoriev I.V."/>
        </authorList>
    </citation>
    <scope>NUCLEOTIDE SEQUENCE</scope>
    <source>
        <strain evidence="1">TFB10827</strain>
    </source>
</reference>
<dbReference type="EMBL" id="MU790997">
    <property type="protein sequence ID" value="KAJ3991577.1"/>
    <property type="molecule type" value="Genomic_DNA"/>
</dbReference>
<comment type="caution">
    <text evidence="1">The sequence shown here is derived from an EMBL/GenBank/DDBJ whole genome shotgun (WGS) entry which is preliminary data.</text>
</comment>
<organism evidence="1 2">
    <name type="scientific">Lentinula boryana</name>
    <dbReference type="NCBI Taxonomy" id="40481"/>
    <lineage>
        <taxon>Eukaryota</taxon>
        <taxon>Fungi</taxon>
        <taxon>Dikarya</taxon>
        <taxon>Basidiomycota</taxon>
        <taxon>Agaricomycotina</taxon>
        <taxon>Agaricomycetes</taxon>
        <taxon>Agaricomycetidae</taxon>
        <taxon>Agaricales</taxon>
        <taxon>Marasmiineae</taxon>
        <taxon>Omphalotaceae</taxon>
        <taxon>Lentinula</taxon>
    </lineage>
</organism>
<evidence type="ECO:0000313" key="1">
    <source>
        <dbReference type="EMBL" id="KAJ3991577.1"/>
    </source>
</evidence>
<proteinExistence type="predicted"/>
<gene>
    <name evidence="1" type="ORF">F5050DRAFT_1544348</name>
</gene>
<feature type="non-terminal residue" evidence="1">
    <location>
        <position position="1"/>
    </location>
</feature>
<sequence>FCDICAKAKATRHPFPKESTTEYRNYGDKVVSDLWGPARTRSLGGAYYFQPVAD</sequence>
<accession>A0ABQ8PZ74</accession>
<protein>
    <submittedName>
        <fullName evidence="1">Uncharacterized protein</fullName>
    </submittedName>
</protein>
<evidence type="ECO:0000313" key="2">
    <source>
        <dbReference type="Proteomes" id="UP001163828"/>
    </source>
</evidence>
<dbReference type="Proteomes" id="UP001163828">
    <property type="component" value="Unassembled WGS sequence"/>
</dbReference>